<evidence type="ECO:0000256" key="6">
    <source>
        <dbReference type="SAM" id="Phobius"/>
    </source>
</evidence>
<keyword evidence="3" id="KW-0560">Oxidoreductase</keyword>
<sequence length="454" mass="51898">MDSKDFFIKAAFASIVAAFIATCIFRFLTRTSLELKKKKKRTYRLLGLMRSEIYTSDPANVEHILKTNFPNYGKGRYNYDILKDLLGDGIFTVDGEKWLDQRKVSSHEFSTKVLKNFSSVIFKRNAAKLAHIISEAAKSNKSIDIQDLFMKSTMDSIFKVAFGVELDSICRSSEEGTKFSNAFDDSSRVTLKRYVDVSWKIKRWLNIGTEAELQKNIQAIDAFVKELIDRENEQVSSSKLDDHDNENSHVSKDTTAVALSWFLYMLCKHPIIQEKVAEEVCKATQAKGNTTFDEFTASITEDALDKMQYLTAALTETLRLYPALPVDAKICLADDVWPDGFSVKKGDMVAYQPYAMGRMKFIWGDNAEEYRPERWLSDNGVFQSESPFKFPVFQAGPRICLGKEFSYRQMKIFSAVLLGCFTFKLCDEKRPVNYRTMINLHIDGGLHLRAFPRS</sequence>
<dbReference type="GO" id="GO:0020037">
    <property type="term" value="F:heme binding"/>
    <property type="evidence" value="ECO:0007669"/>
    <property type="project" value="InterPro"/>
</dbReference>
<dbReference type="PRINTS" id="PR00463">
    <property type="entry name" value="EP450I"/>
</dbReference>
<dbReference type="EMBL" id="JBBNAF010000005">
    <property type="protein sequence ID" value="KAK9143644.1"/>
    <property type="molecule type" value="Genomic_DNA"/>
</dbReference>
<evidence type="ECO:0000313" key="8">
    <source>
        <dbReference type="Proteomes" id="UP001420932"/>
    </source>
</evidence>
<keyword evidence="8" id="KW-1185">Reference proteome</keyword>
<name>A0AAP0K1A6_9MAGN</name>
<keyword evidence="6" id="KW-0472">Membrane</keyword>
<evidence type="ECO:0000256" key="3">
    <source>
        <dbReference type="ARBA" id="ARBA00023002"/>
    </source>
</evidence>
<dbReference type="InterPro" id="IPR002401">
    <property type="entry name" value="Cyt_P450_E_grp-I"/>
</dbReference>
<dbReference type="Gene3D" id="1.10.630.10">
    <property type="entry name" value="Cytochrome P450"/>
    <property type="match status" value="2"/>
</dbReference>
<dbReference type="GO" id="GO:0005506">
    <property type="term" value="F:iron ion binding"/>
    <property type="evidence" value="ECO:0007669"/>
    <property type="project" value="InterPro"/>
</dbReference>
<comment type="similarity">
    <text evidence="1">Belongs to the cytochrome P450 family.</text>
</comment>
<dbReference type="PANTHER" id="PTHR24296">
    <property type="entry name" value="CYTOCHROME P450"/>
    <property type="match status" value="1"/>
</dbReference>
<dbReference type="GO" id="GO:0004497">
    <property type="term" value="F:monooxygenase activity"/>
    <property type="evidence" value="ECO:0007669"/>
    <property type="project" value="InterPro"/>
</dbReference>
<evidence type="ECO:0000256" key="5">
    <source>
        <dbReference type="PIRSR" id="PIRSR602401-1"/>
    </source>
</evidence>
<keyword evidence="6" id="KW-1133">Transmembrane helix</keyword>
<evidence type="ECO:0000313" key="7">
    <source>
        <dbReference type="EMBL" id="KAK9143644.1"/>
    </source>
</evidence>
<feature type="transmembrane region" description="Helical" evidence="6">
    <location>
        <begin position="6"/>
        <end position="29"/>
    </location>
</feature>
<organism evidence="7 8">
    <name type="scientific">Stephania yunnanensis</name>
    <dbReference type="NCBI Taxonomy" id="152371"/>
    <lineage>
        <taxon>Eukaryota</taxon>
        <taxon>Viridiplantae</taxon>
        <taxon>Streptophyta</taxon>
        <taxon>Embryophyta</taxon>
        <taxon>Tracheophyta</taxon>
        <taxon>Spermatophyta</taxon>
        <taxon>Magnoliopsida</taxon>
        <taxon>Ranunculales</taxon>
        <taxon>Menispermaceae</taxon>
        <taxon>Menispermoideae</taxon>
        <taxon>Cissampelideae</taxon>
        <taxon>Stephania</taxon>
    </lineage>
</organism>
<feature type="binding site" description="axial binding residue" evidence="5">
    <location>
        <position position="400"/>
    </location>
    <ligand>
        <name>heme</name>
        <dbReference type="ChEBI" id="CHEBI:30413"/>
    </ligand>
    <ligandPart>
        <name>Fe</name>
        <dbReference type="ChEBI" id="CHEBI:18248"/>
    </ligandPart>
</feature>
<keyword evidence="2 5" id="KW-0479">Metal-binding</keyword>
<dbReference type="GO" id="GO:0044550">
    <property type="term" value="P:secondary metabolite biosynthetic process"/>
    <property type="evidence" value="ECO:0007669"/>
    <property type="project" value="UniProtKB-ARBA"/>
</dbReference>
<dbReference type="GO" id="GO:0016705">
    <property type="term" value="F:oxidoreductase activity, acting on paired donors, with incorporation or reduction of molecular oxygen"/>
    <property type="evidence" value="ECO:0007669"/>
    <property type="project" value="InterPro"/>
</dbReference>
<keyword evidence="4 5" id="KW-0408">Iron</keyword>
<gene>
    <name evidence="7" type="ORF">Syun_013044</name>
</gene>
<accession>A0AAP0K1A6</accession>
<reference evidence="7 8" key="1">
    <citation type="submission" date="2024-01" db="EMBL/GenBank/DDBJ databases">
        <title>Genome assemblies of Stephania.</title>
        <authorList>
            <person name="Yang L."/>
        </authorList>
    </citation>
    <scope>NUCLEOTIDE SEQUENCE [LARGE SCALE GENOMIC DNA]</scope>
    <source>
        <strain evidence="7">YNDBR</strain>
        <tissue evidence="7">Leaf</tissue>
    </source>
</reference>
<comment type="cofactor">
    <cofactor evidence="5">
        <name>heme</name>
        <dbReference type="ChEBI" id="CHEBI:30413"/>
    </cofactor>
</comment>
<evidence type="ECO:0000256" key="2">
    <source>
        <dbReference type="ARBA" id="ARBA00022723"/>
    </source>
</evidence>
<dbReference type="InterPro" id="IPR001128">
    <property type="entry name" value="Cyt_P450"/>
</dbReference>
<evidence type="ECO:0008006" key="9">
    <source>
        <dbReference type="Google" id="ProtNLM"/>
    </source>
</evidence>
<comment type="caution">
    <text evidence="7">The sequence shown here is derived from an EMBL/GenBank/DDBJ whole genome shotgun (WGS) entry which is preliminary data.</text>
</comment>
<keyword evidence="6" id="KW-0812">Transmembrane</keyword>
<protein>
    <recommendedName>
        <fullName evidence="9">Cytochrome P450</fullName>
    </recommendedName>
</protein>
<dbReference type="Pfam" id="PF00067">
    <property type="entry name" value="p450"/>
    <property type="match status" value="2"/>
</dbReference>
<dbReference type="InterPro" id="IPR036396">
    <property type="entry name" value="Cyt_P450_sf"/>
</dbReference>
<evidence type="ECO:0000256" key="1">
    <source>
        <dbReference type="ARBA" id="ARBA00010617"/>
    </source>
</evidence>
<dbReference type="CDD" id="cd11064">
    <property type="entry name" value="CYP86A"/>
    <property type="match status" value="1"/>
</dbReference>
<dbReference type="AlphaFoldDB" id="A0AAP0K1A6"/>
<keyword evidence="5" id="KW-0349">Heme</keyword>
<dbReference type="SUPFAM" id="SSF48264">
    <property type="entry name" value="Cytochrome P450"/>
    <property type="match status" value="1"/>
</dbReference>
<dbReference type="Proteomes" id="UP001420932">
    <property type="component" value="Unassembled WGS sequence"/>
</dbReference>
<proteinExistence type="inferred from homology"/>
<evidence type="ECO:0000256" key="4">
    <source>
        <dbReference type="ARBA" id="ARBA00023004"/>
    </source>
</evidence>
<dbReference type="PRINTS" id="PR00385">
    <property type="entry name" value="P450"/>
</dbReference>